<comment type="caution">
    <text evidence="2">The sequence shown here is derived from an EMBL/GenBank/DDBJ whole genome shotgun (WGS) entry which is preliminary data.</text>
</comment>
<proteinExistence type="predicted"/>
<organism evidence="2 3">
    <name type="scientific">Liparis tanakae</name>
    <name type="common">Tanaka's snailfish</name>
    <dbReference type="NCBI Taxonomy" id="230148"/>
    <lineage>
        <taxon>Eukaryota</taxon>
        <taxon>Metazoa</taxon>
        <taxon>Chordata</taxon>
        <taxon>Craniata</taxon>
        <taxon>Vertebrata</taxon>
        <taxon>Euteleostomi</taxon>
        <taxon>Actinopterygii</taxon>
        <taxon>Neopterygii</taxon>
        <taxon>Teleostei</taxon>
        <taxon>Neoteleostei</taxon>
        <taxon>Acanthomorphata</taxon>
        <taxon>Eupercaria</taxon>
        <taxon>Perciformes</taxon>
        <taxon>Cottioidei</taxon>
        <taxon>Cottales</taxon>
        <taxon>Liparidae</taxon>
        <taxon>Liparis</taxon>
    </lineage>
</organism>
<reference evidence="2 3" key="1">
    <citation type="submission" date="2019-03" db="EMBL/GenBank/DDBJ databases">
        <title>First draft genome of Liparis tanakae, snailfish: a comprehensive survey of snailfish specific genes.</title>
        <authorList>
            <person name="Kim W."/>
            <person name="Song I."/>
            <person name="Jeong J.-H."/>
            <person name="Kim D."/>
            <person name="Kim S."/>
            <person name="Ryu S."/>
            <person name="Song J.Y."/>
            <person name="Lee S.K."/>
        </authorList>
    </citation>
    <scope>NUCLEOTIDE SEQUENCE [LARGE SCALE GENOMIC DNA]</scope>
    <source>
        <tissue evidence="2">Muscle</tissue>
    </source>
</reference>
<evidence type="ECO:0000256" key="1">
    <source>
        <dbReference type="SAM" id="MobiDB-lite"/>
    </source>
</evidence>
<evidence type="ECO:0000313" key="3">
    <source>
        <dbReference type="Proteomes" id="UP000314294"/>
    </source>
</evidence>
<feature type="compositionally biased region" description="Low complexity" evidence="1">
    <location>
        <begin position="18"/>
        <end position="35"/>
    </location>
</feature>
<sequence length="77" mass="8918">MRDFKVLRRRRRRRRPLRGIISRGPEAFCGAAAPRPRGPEAPRPRGLISHTNGEFMMDASRSMGIRTGTRWIKFNDI</sequence>
<feature type="region of interest" description="Disordered" evidence="1">
    <location>
        <begin position="1"/>
        <end position="52"/>
    </location>
</feature>
<evidence type="ECO:0000313" key="2">
    <source>
        <dbReference type="EMBL" id="TNN63117.1"/>
    </source>
</evidence>
<keyword evidence="3" id="KW-1185">Reference proteome</keyword>
<dbReference type="AlphaFoldDB" id="A0A4Z2HB40"/>
<dbReference type="Proteomes" id="UP000314294">
    <property type="component" value="Unassembled WGS sequence"/>
</dbReference>
<name>A0A4Z2HB40_9TELE</name>
<protein>
    <submittedName>
        <fullName evidence="2">Uncharacterized protein</fullName>
    </submittedName>
</protein>
<feature type="compositionally biased region" description="Basic residues" evidence="1">
    <location>
        <begin position="7"/>
        <end position="17"/>
    </location>
</feature>
<dbReference type="EMBL" id="SRLO01000280">
    <property type="protein sequence ID" value="TNN63117.1"/>
    <property type="molecule type" value="Genomic_DNA"/>
</dbReference>
<gene>
    <name evidence="2" type="ORF">EYF80_026733</name>
</gene>
<accession>A0A4Z2HB40</accession>